<gene>
    <name evidence="2" type="ORF">QIS96_27730</name>
</gene>
<sequence length="67" mass="7194">MKRWMAGTWLVLVLGAWAFTESINDRIEPSSGRTEPTPAAPSVPVDLDCPSRAPDGSIMGCAYAVED</sequence>
<organism evidence="2 3">
    <name type="scientific">Streptomyces cavernicola</name>
    <dbReference type="NCBI Taxonomy" id="3043613"/>
    <lineage>
        <taxon>Bacteria</taxon>
        <taxon>Bacillati</taxon>
        <taxon>Actinomycetota</taxon>
        <taxon>Actinomycetes</taxon>
        <taxon>Kitasatosporales</taxon>
        <taxon>Streptomycetaceae</taxon>
        <taxon>Streptomyces</taxon>
    </lineage>
</organism>
<evidence type="ECO:0000313" key="3">
    <source>
        <dbReference type="Proteomes" id="UP001223978"/>
    </source>
</evidence>
<protein>
    <recommendedName>
        <fullName evidence="4">Secreted protein</fullName>
    </recommendedName>
</protein>
<reference evidence="2 3" key="1">
    <citation type="submission" date="2023-05" db="EMBL/GenBank/DDBJ databases">
        <title>Draft genome sequence of Streptomyces sp. B-S-A6 isolated from a cave soil in Thailand.</title>
        <authorList>
            <person name="Chamroensaksri N."/>
            <person name="Muangham S."/>
        </authorList>
    </citation>
    <scope>NUCLEOTIDE SEQUENCE [LARGE SCALE GENOMIC DNA]</scope>
    <source>
        <strain evidence="2 3">B-S-A6</strain>
    </source>
</reference>
<proteinExistence type="predicted"/>
<dbReference type="RefSeq" id="WP_282545504.1">
    <property type="nucleotide sequence ID" value="NZ_JASCIQ010000034.1"/>
</dbReference>
<keyword evidence="3" id="KW-1185">Reference proteome</keyword>
<dbReference type="Proteomes" id="UP001223978">
    <property type="component" value="Unassembled WGS sequence"/>
</dbReference>
<comment type="caution">
    <text evidence="2">The sequence shown here is derived from an EMBL/GenBank/DDBJ whole genome shotgun (WGS) entry which is preliminary data.</text>
</comment>
<accession>A0ABT6SK15</accession>
<dbReference type="EMBL" id="JASCIQ010000034">
    <property type="protein sequence ID" value="MDI3407591.1"/>
    <property type="molecule type" value="Genomic_DNA"/>
</dbReference>
<feature type="region of interest" description="Disordered" evidence="1">
    <location>
        <begin position="27"/>
        <end position="48"/>
    </location>
</feature>
<name>A0ABT6SK15_9ACTN</name>
<evidence type="ECO:0000256" key="1">
    <source>
        <dbReference type="SAM" id="MobiDB-lite"/>
    </source>
</evidence>
<evidence type="ECO:0000313" key="2">
    <source>
        <dbReference type="EMBL" id="MDI3407591.1"/>
    </source>
</evidence>
<evidence type="ECO:0008006" key="4">
    <source>
        <dbReference type="Google" id="ProtNLM"/>
    </source>
</evidence>